<accession>A0A423WYX9</accession>
<evidence type="ECO:0000256" key="1">
    <source>
        <dbReference type="SAM" id="MobiDB-lite"/>
    </source>
</evidence>
<feature type="region of interest" description="Disordered" evidence="1">
    <location>
        <begin position="178"/>
        <end position="211"/>
    </location>
</feature>
<feature type="compositionally biased region" description="Polar residues" evidence="1">
    <location>
        <begin position="576"/>
        <end position="590"/>
    </location>
</feature>
<feature type="compositionally biased region" description="Polar residues" evidence="1">
    <location>
        <begin position="642"/>
        <end position="656"/>
    </location>
</feature>
<organism evidence="2 3">
    <name type="scientific">Cytospora leucostoma</name>
    <dbReference type="NCBI Taxonomy" id="1230097"/>
    <lineage>
        <taxon>Eukaryota</taxon>
        <taxon>Fungi</taxon>
        <taxon>Dikarya</taxon>
        <taxon>Ascomycota</taxon>
        <taxon>Pezizomycotina</taxon>
        <taxon>Sordariomycetes</taxon>
        <taxon>Sordariomycetidae</taxon>
        <taxon>Diaporthales</taxon>
        <taxon>Cytosporaceae</taxon>
        <taxon>Cytospora</taxon>
    </lineage>
</organism>
<proteinExistence type="predicted"/>
<feature type="region of interest" description="Disordered" evidence="1">
    <location>
        <begin position="519"/>
        <end position="656"/>
    </location>
</feature>
<name>A0A423WYX9_9PEZI</name>
<feature type="compositionally biased region" description="Acidic residues" evidence="1">
    <location>
        <begin position="543"/>
        <end position="569"/>
    </location>
</feature>
<evidence type="ECO:0000313" key="2">
    <source>
        <dbReference type="EMBL" id="ROW08685.1"/>
    </source>
</evidence>
<feature type="compositionally biased region" description="Low complexity" evidence="1">
    <location>
        <begin position="181"/>
        <end position="192"/>
    </location>
</feature>
<sequence>MALWIPTIYCMGCHQAICHDSCYASQRGSYTCPNPGCEYHAAPALRPGPGSGLAVEATSDVALVRGGDTTSESSNFVPSTASTTTSSDNTNSQNANLAYRETYTREWWPVDGRISTPPGWSSIFDSGSATSTAVQTTSTQADEGQADTAIPDITPTDVARAFLPEDITDEEIAAQRRLQDVSASASTVSQPSSLPPGTPGRAIDGARKPIAPGAEYTSLRKITRRLPEDPEHVLDGVDTTHADLSWTAREDGDDINPATGEPWLFPKKRGKKVGSNLEDFKDEIEERTKNGQGCKAISEALVAKGVDTSSRAVARQRMKWGLRQRAPRRMTEQGIANIRKAHLELAKRMANSDPVPVKRVRIRVMRKAEITRMTKEGMTPAEIAKNLEARGVKLKRGAATIERLRTVWGLVPDSQRNINNVRQFCRNQAMRLQKEQFENIARELGIEDVNTWVKSKMDEEVALDARREHAYKLMGDLRPKQTDPSLLRRNAQNLRHIREKSRPQPQGAQHEEHWYAQQGAPAGQHDAPLLSGGTNGMAATDRAEEDGAELSVDEDELDSIDGEDDQDGDGADKQQSPTTQNSAEAQQSLPTAMDVDQSGPIPLQQPPSGTQTLNQAPPPGLTSDTPLPPQSIGQGPVPIPPGNSSSVQGAQQTQATPGHVVTIPTVSNAQNGVLYNQQWQRRNPEPTQPRFDGNGFAVAGQQQIRPAESYNPAPFFSAPFQPPSQGWLEPRSLGPLNQRPIAPRPLVARPLAPRPIAPRLPAVNTPPGEAELMAMYGLFPYATYNKAPQKYLTPKGLITTEGYEYLPNAPPPPGMTNGFQPIAPPPPQFPPQVSKIPAPPLVIPPEEVEKHKEDYKTIEQYQKVTQECLDFLAARANGRPLLGSLTGMPPSLKDITTAMERLKEAADAMLEAL</sequence>
<feature type="compositionally biased region" description="Polar residues" evidence="1">
    <location>
        <begin position="606"/>
        <end position="615"/>
    </location>
</feature>
<reference evidence="2 3" key="1">
    <citation type="submission" date="2015-09" db="EMBL/GenBank/DDBJ databases">
        <title>Host preference determinants of Valsa canker pathogens revealed by comparative genomics.</title>
        <authorList>
            <person name="Yin Z."/>
            <person name="Huang L."/>
        </authorList>
    </citation>
    <scope>NUCLEOTIDE SEQUENCE [LARGE SCALE GENOMIC DNA]</scope>
    <source>
        <strain evidence="2 3">SXYLt</strain>
    </source>
</reference>
<keyword evidence="3" id="KW-1185">Reference proteome</keyword>
<dbReference type="STRING" id="1230097.A0A423WYX9"/>
<feature type="compositionally biased region" description="Low complexity" evidence="1">
    <location>
        <begin position="79"/>
        <end position="95"/>
    </location>
</feature>
<gene>
    <name evidence="2" type="ORF">VPNG_06440</name>
</gene>
<dbReference type="OrthoDB" id="3635128at2759"/>
<protein>
    <submittedName>
        <fullName evidence="2">Uncharacterized protein</fullName>
    </submittedName>
</protein>
<feature type="region of interest" description="Disordered" evidence="1">
    <location>
        <begin position="66"/>
        <end position="95"/>
    </location>
</feature>
<feature type="region of interest" description="Disordered" evidence="1">
    <location>
        <begin position="125"/>
        <end position="150"/>
    </location>
</feature>
<feature type="compositionally biased region" description="Low complexity" evidence="1">
    <location>
        <begin position="128"/>
        <end position="141"/>
    </location>
</feature>
<dbReference type="InParanoid" id="A0A423WYX9"/>
<dbReference type="AlphaFoldDB" id="A0A423WYX9"/>
<dbReference type="Proteomes" id="UP000285146">
    <property type="component" value="Unassembled WGS sequence"/>
</dbReference>
<feature type="compositionally biased region" description="Polar residues" evidence="1">
    <location>
        <begin position="68"/>
        <end position="78"/>
    </location>
</feature>
<evidence type="ECO:0000313" key="3">
    <source>
        <dbReference type="Proteomes" id="UP000285146"/>
    </source>
</evidence>
<comment type="caution">
    <text evidence="2">The sequence shown here is derived from an EMBL/GenBank/DDBJ whole genome shotgun (WGS) entry which is preliminary data.</text>
</comment>
<dbReference type="EMBL" id="LKEB01000033">
    <property type="protein sequence ID" value="ROW08685.1"/>
    <property type="molecule type" value="Genomic_DNA"/>
</dbReference>